<comment type="caution">
    <text evidence="1">The sequence shown here is derived from an EMBL/GenBank/DDBJ whole genome shotgun (WGS) entry which is preliminary data.</text>
</comment>
<organism evidence="1 2">
    <name type="scientific">Puccinia striiformis f. sp. tritici PST-78</name>
    <dbReference type="NCBI Taxonomy" id="1165861"/>
    <lineage>
        <taxon>Eukaryota</taxon>
        <taxon>Fungi</taxon>
        <taxon>Dikarya</taxon>
        <taxon>Basidiomycota</taxon>
        <taxon>Pucciniomycotina</taxon>
        <taxon>Pucciniomycetes</taxon>
        <taxon>Pucciniales</taxon>
        <taxon>Pucciniaceae</taxon>
        <taxon>Puccinia</taxon>
    </lineage>
</organism>
<evidence type="ECO:0000313" key="1">
    <source>
        <dbReference type="EMBL" id="KNF04449.1"/>
    </source>
</evidence>
<dbReference type="Proteomes" id="UP000054564">
    <property type="component" value="Unassembled WGS sequence"/>
</dbReference>
<keyword evidence="2" id="KW-1185">Reference proteome</keyword>
<accession>A0A0L0VYR8</accession>
<name>A0A0L0VYR8_9BASI</name>
<dbReference type="EMBL" id="AJIL01000012">
    <property type="protein sequence ID" value="KNF04449.1"/>
    <property type="molecule type" value="Genomic_DNA"/>
</dbReference>
<evidence type="ECO:0000313" key="2">
    <source>
        <dbReference type="Proteomes" id="UP000054564"/>
    </source>
</evidence>
<reference evidence="2" key="1">
    <citation type="submission" date="2014-03" db="EMBL/GenBank/DDBJ databases">
        <title>The Genome Sequence of Puccinia striiformis f. sp. tritici PST-78.</title>
        <authorList>
            <consortium name="The Broad Institute Genome Sequencing Platform"/>
            <person name="Cuomo C."/>
            <person name="Hulbert S."/>
            <person name="Chen X."/>
            <person name="Walker B."/>
            <person name="Young S.K."/>
            <person name="Zeng Q."/>
            <person name="Gargeya S."/>
            <person name="Fitzgerald M."/>
            <person name="Haas B."/>
            <person name="Abouelleil A."/>
            <person name="Alvarado L."/>
            <person name="Arachchi H.M."/>
            <person name="Berlin A.M."/>
            <person name="Chapman S.B."/>
            <person name="Goldberg J."/>
            <person name="Griggs A."/>
            <person name="Gujja S."/>
            <person name="Hansen M."/>
            <person name="Howarth C."/>
            <person name="Imamovic A."/>
            <person name="Larimer J."/>
            <person name="McCowan C."/>
            <person name="Montmayeur A."/>
            <person name="Murphy C."/>
            <person name="Neiman D."/>
            <person name="Pearson M."/>
            <person name="Priest M."/>
            <person name="Roberts A."/>
            <person name="Saif S."/>
            <person name="Shea T."/>
            <person name="Sisk P."/>
            <person name="Sykes S."/>
            <person name="Wortman J."/>
            <person name="Nusbaum C."/>
            <person name="Birren B."/>
        </authorList>
    </citation>
    <scope>NUCLEOTIDE SEQUENCE [LARGE SCALE GENOMIC DNA]</scope>
    <source>
        <strain evidence="2">race PST-78</strain>
    </source>
</reference>
<protein>
    <submittedName>
        <fullName evidence="1">Uncharacterized protein</fullName>
    </submittedName>
</protein>
<dbReference type="AlphaFoldDB" id="A0A0L0VYR8"/>
<proteinExistence type="predicted"/>
<sequence length="108" mass="12721">MEKILRKELEHKDHHLATVEDFSELRHEVLNIRNFFVEPAMGHEIDATLQHHVVRYSFLILDFLSYDEPKNHFEDTHRTFELSISIMLSSSCIRTKAFHSSSKLISKA</sequence>
<gene>
    <name evidence="1" type="ORF">PSTG_02364</name>
</gene>